<dbReference type="Proteomes" id="UP000007838">
    <property type="component" value="Chromosome"/>
</dbReference>
<evidence type="ECO:0000313" key="1">
    <source>
        <dbReference type="EMBL" id="AEW74595.1"/>
    </source>
</evidence>
<dbReference type="KEGG" id="eec:EcWSU1_03167"/>
<gene>
    <name evidence="1" type="ORF">EcWSU1_03167</name>
</gene>
<dbReference type="EMBL" id="CP002886">
    <property type="protein sequence ID" value="AEW74595.1"/>
    <property type="molecule type" value="Genomic_DNA"/>
</dbReference>
<organism evidence="1 2">
    <name type="scientific">Enterobacter ludwigii</name>
    <dbReference type="NCBI Taxonomy" id="299767"/>
    <lineage>
        <taxon>Bacteria</taxon>
        <taxon>Pseudomonadati</taxon>
        <taxon>Pseudomonadota</taxon>
        <taxon>Gammaproteobacteria</taxon>
        <taxon>Enterobacterales</taxon>
        <taxon>Enterobacteriaceae</taxon>
        <taxon>Enterobacter</taxon>
        <taxon>Enterobacter cloacae complex</taxon>
    </lineage>
</organism>
<evidence type="ECO:0000313" key="2">
    <source>
        <dbReference type="Proteomes" id="UP000007838"/>
    </source>
</evidence>
<dbReference type="HOGENOM" id="CLU_1330227_0_0_6"/>
<name>G8LKT5_9ENTR</name>
<proteinExistence type="predicted"/>
<sequence length="206" mass="22657">MVLARAGVPDAQHALIFFPHWGLRIEAVRARVKMGIAPFRVHHKTHIAQITRFRCGIKAQEGDATFVNGLLIFEIGPGNMQGVIHLHNVDHGAAGFFFHLTKLAVQFTHLQTKATFDDCLQAAVALSVIGIKHSHHFVLVGQNQTLSMGHFHLSTPVAHCTVKKRHGNGELLCLLLFVVSMINHKSSRNVLSSCLKARLSVSASAW</sequence>
<reference evidence="1 2" key="1">
    <citation type="journal article" date="2011" name="Stand. Genomic Sci.">
        <title>Complete genome of the onion pathogen Enterobacter cloacae EcWSU1.</title>
        <authorList>
            <person name="Humann J.L."/>
            <person name="Wildung M."/>
            <person name="Cheng C.H."/>
            <person name="Lee T."/>
            <person name="Stewart J.E."/>
            <person name="Drew J.C."/>
            <person name="Triplett E.W."/>
            <person name="Main D."/>
            <person name="Schroeder B.K."/>
        </authorList>
    </citation>
    <scope>NUCLEOTIDE SEQUENCE [LARGE SCALE GENOMIC DNA]</scope>
    <source>
        <strain evidence="1 2">EcWSU1</strain>
    </source>
</reference>
<accession>G8LKT5</accession>
<protein>
    <submittedName>
        <fullName evidence="1">Uncharacterized protein</fullName>
    </submittedName>
</protein>
<dbReference type="AlphaFoldDB" id="G8LKT5"/>